<organism evidence="1 2">
    <name type="scientific">Paraburkholderia solisilvae</name>
    <dbReference type="NCBI Taxonomy" id="624376"/>
    <lineage>
        <taxon>Bacteria</taxon>
        <taxon>Pseudomonadati</taxon>
        <taxon>Pseudomonadota</taxon>
        <taxon>Betaproteobacteria</taxon>
        <taxon>Burkholderiales</taxon>
        <taxon>Burkholderiaceae</taxon>
        <taxon>Paraburkholderia</taxon>
    </lineage>
</organism>
<gene>
    <name evidence="1" type="ORF">LMG29739_02986</name>
</gene>
<evidence type="ECO:0000313" key="2">
    <source>
        <dbReference type="Proteomes" id="UP000494329"/>
    </source>
</evidence>
<sequence length="89" mass="9735">MNSLMIKDLHVAEPLDSRAMKAVRGGYIAYPYFPSLSFKFDNSKNVSAQQLVDQSLGINNVSGNGNAFAKNFDTTITPTMTATNHVDVH</sequence>
<proteinExistence type="predicted"/>
<name>A0A6J5E0V2_9BURK</name>
<dbReference type="Proteomes" id="UP000494329">
    <property type="component" value="Unassembled WGS sequence"/>
</dbReference>
<protein>
    <submittedName>
        <fullName evidence="1">Uncharacterized protein</fullName>
    </submittedName>
</protein>
<reference evidence="1 2" key="1">
    <citation type="submission" date="2020-04" db="EMBL/GenBank/DDBJ databases">
        <authorList>
            <person name="De Canck E."/>
        </authorList>
    </citation>
    <scope>NUCLEOTIDE SEQUENCE [LARGE SCALE GENOMIC DNA]</scope>
    <source>
        <strain evidence="1 2">LMG 29739</strain>
    </source>
</reference>
<dbReference type="AlphaFoldDB" id="A0A6J5E0V2"/>
<dbReference type="EMBL" id="CADIKF010000021">
    <property type="protein sequence ID" value="CAB3758765.1"/>
    <property type="molecule type" value="Genomic_DNA"/>
</dbReference>
<accession>A0A6J5E0V2</accession>
<keyword evidence="2" id="KW-1185">Reference proteome</keyword>
<dbReference type="RefSeq" id="WP_175111691.1">
    <property type="nucleotide sequence ID" value="NZ_CADIKF010000021.1"/>
</dbReference>
<evidence type="ECO:0000313" key="1">
    <source>
        <dbReference type="EMBL" id="CAB3758765.1"/>
    </source>
</evidence>